<dbReference type="EMBL" id="LN899824">
    <property type="protein sequence ID" value="CUV31638.1"/>
    <property type="molecule type" value="Genomic_DNA"/>
</dbReference>
<protein>
    <submittedName>
        <fullName evidence="4">Uncharacterized protein</fullName>
    </submittedName>
</protein>
<evidence type="ECO:0000313" key="4">
    <source>
        <dbReference type="EMBL" id="CUV34830.1"/>
    </source>
</evidence>
<evidence type="ECO:0000313" key="1">
    <source>
        <dbReference type="EMBL" id="CUV18242.1"/>
    </source>
</evidence>
<dbReference type="EMBL" id="LN899826">
    <property type="protein sequence ID" value="CUV37776.1"/>
    <property type="molecule type" value="Genomic_DNA"/>
</dbReference>
<dbReference type="AlphaFoldDB" id="A0A0S4VKA7"/>
<dbReference type="EMBL" id="LN899821">
    <property type="protein sequence ID" value="CUV18242.1"/>
    <property type="molecule type" value="Genomic_DNA"/>
</dbReference>
<evidence type="ECO:0000313" key="6">
    <source>
        <dbReference type="EMBL" id="CUV63351.1"/>
    </source>
</evidence>
<dbReference type="EMBL" id="LN899823">
    <property type="protein sequence ID" value="CUV22557.1"/>
    <property type="molecule type" value="Genomic_DNA"/>
</dbReference>
<dbReference type="EMBL" id="LN899825">
    <property type="protein sequence ID" value="CUV34830.1"/>
    <property type="molecule type" value="Genomic_DNA"/>
</dbReference>
<sequence>MRCMACRARTGCHRMRDMAERPDASEERLTRLLGHSRQFALSEIGAGVPAHPEKNCATGTLRRR</sequence>
<evidence type="ECO:0000313" key="5">
    <source>
        <dbReference type="EMBL" id="CUV37776.1"/>
    </source>
</evidence>
<gene>
    <name evidence="1" type="ORF">PSS4_v1_540021</name>
    <name evidence="6" type="ORF">RD1301_v1_3360007</name>
    <name evidence="2" type="ORF">RUN1744_v1_200027</name>
    <name evidence="3" type="ORF">RUN1985_v1_960021</name>
    <name evidence="4" type="ORF">TD1301_v1_1070027</name>
    <name evidence="5" type="ORF">TF3108_v1_20027</name>
</gene>
<organism evidence="4">
    <name type="scientific">Ralstonia solanacearum</name>
    <name type="common">Pseudomonas solanacearum</name>
    <dbReference type="NCBI Taxonomy" id="305"/>
    <lineage>
        <taxon>Bacteria</taxon>
        <taxon>Pseudomonadati</taxon>
        <taxon>Pseudomonadota</taxon>
        <taxon>Betaproteobacteria</taxon>
        <taxon>Burkholderiales</taxon>
        <taxon>Burkholderiaceae</taxon>
        <taxon>Ralstonia</taxon>
        <taxon>Ralstonia solanacearum species complex</taxon>
    </lineage>
</organism>
<reference evidence="4" key="1">
    <citation type="submission" date="2015-10" db="EMBL/GenBank/DDBJ databases">
        <authorList>
            <person name="Gilbert D.G."/>
        </authorList>
    </citation>
    <scope>NUCLEOTIDE SEQUENCE</scope>
    <source>
        <strain evidence="4">Phyl III-seqv23</strain>
    </source>
</reference>
<dbReference type="EMBL" id="LN899822">
    <property type="protein sequence ID" value="CUV63351.1"/>
    <property type="molecule type" value="Genomic_DNA"/>
</dbReference>
<name>A0A0S4VKA7_RALSL</name>
<proteinExistence type="predicted"/>
<accession>A0A0S4VKA7</accession>
<evidence type="ECO:0000313" key="3">
    <source>
        <dbReference type="EMBL" id="CUV31638.1"/>
    </source>
</evidence>
<evidence type="ECO:0000313" key="2">
    <source>
        <dbReference type="EMBL" id="CUV22557.1"/>
    </source>
</evidence>